<comment type="caution">
    <text evidence="2">The sequence shown here is derived from an EMBL/GenBank/DDBJ whole genome shotgun (WGS) entry which is preliminary data.</text>
</comment>
<evidence type="ECO:0000313" key="2">
    <source>
        <dbReference type="EMBL" id="MBF1307069.1"/>
    </source>
</evidence>
<proteinExistence type="predicted"/>
<reference evidence="2" key="1">
    <citation type="submission" date="2020-04" db="EMBL/GenBank/DDBJ databases">
        <title>Deep metagenomics examines the oral microbiome during advanced dental caries in children, revealing novel taxa and co-occurrences with host molecules.</title>
        <authorList>
            <person name="Baker J.L."/>
            <person name="Morton J.T."/>
            <person name="Dinis M."/>
            <person name="Alvarez R."/>
            <person name="Tran N.C."/>
            <person name="Knight R."/>
            <person name="Edlund A."/>
        </authorList>
    </citation>
    <scope>NUCLEOTIDE SEQUENCE</scope>
    <source>
        <strain evidence="2">JCVI_23_bin.11</strain>
    </source>
</reference>
<sequence>MKKILKKFCLVLCLMVTIFSVMSASITAEEVVKKADRNYEAKGEVVPSRIYISNYFVATQGSLKGTYYYSRQHGRFIYSGTLYLTNYQSTGDGYLAYYSGYVYRR</sequence>
<accession>A0A930E476</accession>
<dbReference type="Proteomes" id="UP000758611">
    <property type="component" value="Unassembled WGS sequence"/>
</dbReference>
<name>A0A930E476_9FIRM</name>
<feature type="signal peptide" evidence="1">
    <location>
        <begin position="1"/>
        <end position="23"/>
    </location>
</feature>
<keyword evidence="1" id="KW-0732">Signal</keyword>
<gene>
    <name evidence="2" type="ORF">HXM94_04750</name>
</gene>
<feature type="chain" id="PRO_5038460114" evidence="1">
    <location>
        <begin position="24"/>
        <end position="105"/>
    </location>
</feature>
<dbReference type="RefSeq" id="WP_278477737.1">
    <property type="nucleotide sequence ID" value="NZ_JABZRE010000014.1"/>
</dbReference>
<organism evidence="2 3">
    <name type="scientific">Parvimonas micra</name>
    <dbReference type="NCBI Taxonomy" id="33033"/>
    <lineage>
        <taxon>Bacteria</taxon>
        <taxon>Bacillati</taxon>
        <taxon>Bacillota</taxon>
        <taxon>Tissierellia</taxon>
        <taxon>Tissierellales</taxon>
        <taxon>Peptoniphilaceae</taxon>
        <taxon>Parvimonas</taxon>
    </lineage>
</organism>
<evidence type="ECO:0000256" key="1">
    <source>
        <dbReference type="SAM" id="SignalP"/>
    </source>
</evidence>
<dbReference type="EMBL" id="JABZRE010000014">
    <property type="protein sequence ID" value="MBF1307069.1"/>
    <property type="molecule type" value="Genomic_DNA"/>
</dbReference>
<evidence type="ECO:0000313" key="3">
    <source>
        <dbReference type="Proteomes" id="UP000758611"/>
    </source>
</evidence>
<protein>
    <submittedName>
        <fullName evidence="2">Uncharacterized protein</fullName>
    </submittedName>
</protein>
<dbReference type="AlphaFoldDB" id="A0A930E476"/>